<reference evidence="2" key="1">
    <citation type="journal article" date="2014" name="Front. Microbiol.">
        <title>High frequency of phylogenetically diverse reductive dehalogenase-homologous genes in deep subseafloor sedimentary metagenomes.</title>
        <authorList>
            <person name="Kawai M."/>
            <person name="Futagami T."/>
            <person name="Toyoda A."/>
            <person name="Takaki Y."/>
            <person name="Nishi S."/>
            <person name="Hori S."/>
            <person name="Arai W."/>
            <person name="Tsubouchi T."/>
            <person name="Morono Y."/>
            <person name="Uchiyama I."/>
            <person name="Ito T."/>
            <person name="Fujiyama A."/>
            <person name="Inagaki F."/>
            <person name="Takami H."/>
        </authorList>
    </citation>
    <scope>NUCLEOTIDE SEQUENCE</scope>
    <source>
        <strain evidence="2">Expedition CK06-06</strain>
    </source>
</reference>
<name>X0TUQ4_9ZZZZ</name>
<dbReference type="Gene3D" id="2.60.40.1190">
    <property type="match status" value="1"/>
</dbReference>
<sequence length="275" mass="31780">KVSVALRALIMLYERERMYEEWVWACEKLLKKNPNHVYAGRSLKIVIFLMKYPYDRPTIECSQVIKPVKIDGDLSEWGKAKKIVVNVDDRIVKLFGQIPPRRGKKEYIDAGSNVYSMWDNENIYFAEERKDKEIVCDVVGQEMYFSDAILIFLDLANIEGGHAWTDGEYGFFFCPTGPDNRPHKWVREGHNEGKKEYEPEGVKVASKITGDGYVMEMAIPWKSMQVTRFVAKEGMEGRFTAVIVDKDKEYRGQINWCDMKTSGDDDSGWGGLIFR</sequence>
<comment type="caution">
    <text evidence="2">The sequence shown here is derived from an EMBL/GenBank/DDBJ whole genome shotgun (WGS) entry which is preliminary data.</text>
</comment>
<evidence type="ECO:0000313" key="2">
    <source>
        <dbReference type="EMBL" id="GAF79855.1"/>
    </source>
</evidence>
<gene>
    <name evidence="2" type="ORF">S01H1_03748</name>
</gene>
<dbReference type="GO" id="GO:0030246">
    <property type="term" value="F:carbohydrate binding"/>
    <property type="evidence" value="ECO:0007669"/>
    <property type="project" value="InterPro"/>
</dbReference>
<organism evidence="2">
    <name type="scientific">marine sediment metagenome</name>
    <dbReference type="NCBI Taxonomy" id="412755"/>
    <lineage>
        <taxon>unclassified sequences</taxon>
        <taxon>metagenomes</taxon>
        <taxon>ecological metagenomes</taxon>
    </lineage>
</organism>
<proteinExistence type="predicted"/>
<accession>X0TUQ4</accession>
<evidence type="ECO:0000259" key="1">
    <source>
        <dbReference type="Pfam" id="PF06452"/>
    </source>
</evidence>
<dbReference type="InterPro" id="IPR010502">
    <property type="entry name" value="Carb-bd_dom_fam9"/>
</dbReference>
<feature type="non-terminal residue" evidence="2">
    <location>
        <position position="1"/>
    </location>
</feature>
<dbReference type="GO" id="GO:0004553">
    <property type="term" value="F:hydrolase activity, hydrolyzing O-glycosyl compounds"/>
    <property type="evidence" value="ECO:0007669"/>
    <property type="project" value="InterPro"/>
</dbReference>
<dbReference type="AlphaFoldDB" id="X0TUQ4"/>
<dbReference type="GO" id="GO:0016052">
    <property type="term" value="P:carbohydrate catabolic process"/>
    <property type="evidence" value="ECO:0007669"/>
    <property type="project" value="InterPro"/>
</dbReference>
<dbReference type="Pfam" id="PF06452">
    <property type="entry name" value="CBM9_1"/>
    <property type="match status" value="1"/>
</dbReference>
<dbReference type="SUPFAM" id="SSF49344">
    <property type="entry name" value="CBD9-like"/>
    <property type="match status" value="1"/>
</dbReference>
<dbReference type="EMBL" id="BARS01002018">
    <property type="protein sequence ID" value="GAF79855.1"/>
    <property type="molecule type" value="Genomic_DNA"/>
</dbReference>
<protein>
    <recommendedName>
        <fullName evidence="1">Carbohydrate-binding domain-containing protein</fullName>
    </recommendedName>
</protein>
<feature type="domain" description="Carbohydrate-binding" evidence="1">
    <location>
        <begin position="109"/>
        <end position="272"/>
    </location>
</feature>